<organism evidence="1 2">
    <name type="scientific">Hygrophoropsis aurantiaca</name>
    <dbReference type="NCBI Taxonomy" id="72124"/>
    <lineage>
        <taxon>Eukaryota</taxon>
        <taxon>Fungi</taxon>
        <taxon>Dikarya</taxon>
        <taxon>Basidiomycota</taxon>
        <taxon>Agaricomycotina</taxon>
        <taxon>Agaricomycetes</taxon>
        <taxon>Agaricomycetidae</taxon>
        <taxon>Boletales</taxon>
        <taxon>Coniophorineae</taxon>
        <taxon>Hygrophoropsidaceae</taxon>
        <taxon>Hygrophoropsis</taxon>
    </lineage>
</organism>
<evidence type="ECO:0000313" key="1">
    <source>
        <dbReference type="EMBL" id="KAH7912775.1"/>
    </source>
</evidence>
<gene>
    <name evidence="1" type="ORF">BJ138DRAFT_1100034</name>
</gene>
<dbReference type="Proteomes" id="UP000790377">
    <property type="component" value="Unassembled WGS sequence"/>
</dbReference>
<proteinExistence type="predicted"/>
<reference evidence="1" key="1">
    <citation type="journal article" date="2021" name="New Phytol.">
        <title>Evolutionary innovations through gain and loss of genes in the ectomycorrhizal Boletales.</title>
        <authorList>
            <person name="Wu G."/>
            <person name="Miyauchi S."/>
            <person name="Morin E."/>
            <person name="Kuo A."/>
            <person name="Drula E."/>
            <person name="Varga T."/>
            <person name="Kohler A."/>
            <person name="Feng B."/>
            <person name="Cao Y."/>
            <person name="Lipzen A."/>
            <person name="Daum C."/>
            <person name="Hundley H."/>
            <person name="Pangilinan J."/>
            <person name="Johnson J."/>
            <person name="Barry K."/>
            <person name="LaButti K."/>
            <person name="Ng V."/>
            <person name="Ahrendt S."/>
            <person name="Min B."/>
            <person name="Choi I.G."/>
            <person name="Park H."/>
            <person name="Plett J.M."/>
            <person name="Magnuson J."/>
            <person name="Spatafora J.W."/>
            <person name="Nagy L.G."/>
            <person name="Henrissat B."/>
            <person name="Grigoriev I.V."/>
            <person name="Yang Z.L."/>
            <person name="Xu J."/>
            <person name="Martin F.M."/>
        </authorList>
    </citation>
    <scope>NUCLEOTIDE SEQUENCE</scope>
    <source>
        <strain evidence="1">ATCC 28755</strain>
    </source>
</reference>
<name>A0ACB8AHQ6_9AGAM</name>
<accession>A0ACB8AHQ6</accession>
<comment type="caution">
    <text evidence="1">The sequence shown here is derived from an EMBL/GenBank/DDBJ whole genome shotgun (WGS) entry which is preliminary data.</text>
</comment>
<dbReference type="EMBL" id="MU267644">
    <property type="protein sequence ID" value="KAH7912775.1"/>
    <property type="molecule type" value="Genomic_DNA"/>
</dbReference>
<evidence type="ECO:0000313" key="2">
    <source>
        <dbReference type="Proteomes" id="UP000790377"/>
    </source>
</evidence>
<sequence>MLRLRMTIHLPILGGAWSPFMIRVGKQENPDLNHNYQHTKDQKIRCTATDPLARLMPLVFSPGFLLNAADVTVGATKPHFPMVACIIVLSSPIYADLEILCRSTPPVPRPFDLRVLGHKNNVDNHRTRSQYKHSYQTHQAVYPFNIDIEVSTFLRKSKVQFRMRISARVVKMRTLRSIRTQSSFWNCDTQRLIQIMMECKPNLKFKEGGASFFILVQPFPSTFFQMCRFLLHHHYLNDGHSNPRSLGCLGAPLVNARFNNTESNFHPPESEPGLPVLVRVDAYAPITIDLLSKGWGQSSGVALGKNWPLAHIPKSAQGSGLEVKSWILCRSRSGASDSEGPQFTRIQHMEALYPIMILMYIFAMCNFITINITETGQPTVT</sequence>
<keyword evidence="2" id="KW-1185">Reference proteome</keyword>
<protein>
    <submittedName>
        <fullName evidence="1">Uncharacterized protein</fullName>
    </submittedName>
</protein>